<organism evidence="1 2">
    <name type="scientific">Pyxicephalus adspersus</name>
    <name type="common">African bullfrog</name>
    <dbReference type="NCBI Taxonomy" id="30357"/>
    <lineage>
        <taxon>Eukaryota</taxon>
        <taxon>Metazoa</taxon>
        <taxon>Chordata</taxon>
        <taxon>Craniata</taxon>
        <taxon>Vertebrata</taxon>
        <taxon>Euteleostomi</taxon>
        <taxon>Amphibia</taxon>
        <taxon>Batrachia</taxon>
        <taxon>Anura</taxon>
        <taxon>Neobatrachia</taxon>
        <taxon>Ranoidea</taxon>
        <taxon>Pyxicephalidae</taxon>
        <taxon>Pyxicephalinae</taxon>
        <taxon>Pyxicephalus</taxon>
    </lineage>
</organism>
<evidence type="ECO:0000313" key="2">
    <source>
        <dbReference type="Proteomes" id="UP001181693"/>
    </source>
</evidence>
<comment type="caution">
    <text evidence="1">The sequence shown here is derived from an EMBL/GenBank/DDBJ whole genome shotgun (WGS) entry which is preliminary data.</text>
</comment>
<accession>A0AAV3A6D8</accession>
<dbReference type="AlphaFoldDB" id="A0AAV3A6D8"/>
<dbReference type="Proteomes" id="UP001181693">
    <property type="component" value="Unassembled WGS sequence"/>
</dbReference>
<gene>
    <name evidence="1" type="ORF">GDO54_013252</name>
</gene>
<reference evidence="1" key="1">
    <citation type="thesis" date="2020" institute="ProQuest LLC" country="789 East Eisenhower Parkway, Ann Arbor, MI, USA">
        <title>Comparative Genomics and Chromosome Evolution.</title>
        <authorList>
            <person name="Mudd A.B."/>
        </authorList>
    </citation>
    <scope>NUCLEOTIDE SEQUENCE</scope>
    <source>
        <strain evidence="1">1538</strain>
        <tissue evidence="1">Blood</tissue>
    </source>
</reference>
<evidence type="ECO:0000313" key="1">
    <source>
        <dbReference type="EMBL" id="DBA22198.1"/>
    </source>
</evidence>
<sequence length="82" mass="9855">MKFNDVLIWALQVNVHYVFKTSITFFFARNAYKVSSLVCIGTLRSCRREWKDRLLHKYLTTGLFRRYKKLADDIIPWVPIQN</sequence>
<proteinExistence type="predicted"/>
<keyword evidence="2" id="KW-1185">Reference proteome</keyword>
<name>A0AAV3A6D8_PYXAD</name>
<protein>
    <submittedName>
        <fullName evidence="1">Uncharacterized protein</fullName>
    </submittedName>
</protein>
<dbReference type="EMBL" id="DYDO01000006">
    <property type="protein sequence ID" value="DBA22198.1"/>
    <property type="molecule type" value="Genomic_DNA"/>
</dbReference>